<sequence length="40" mass="4793">MVTRASYPFCYPTWHPLETRSNYLFHTRFLSISSPLCRRG</sequence>
<name>A0A7T8IWQ3_9CAUD</name>
<dbReference type="EMBL" id="MW353175">
    <property type="protein sequence ID" value="QQO91801.1"/>
    <property type="molecule type" value="Genomic_DNA"/>
</dbReference>
<evidence type="ECO:0000313" key="2">
    <source>
        <dbReference type="Proteomes" id="UP000595566"/>
    </source>
</evidence>
<gene>
    <name evidence="1" type="ORF">immuto26A_122</name>
</gene>
<protein>
    <submittedName>
        <fullName evidence="1">Uncharacterized protein</fullName>
    </submittedName>
</protein>
<dbReference type="Proteomes" id="UP000595566">
    <property type="component" value="Segment"/>
</dbReference>
<reference evidence="1 2" key="1">
    <citation type="submission" date="2020-12" db="EMBL/GenBank/DDBJ databases">
        <title>Dynamics of Baltic Sea phages driven by environmental changes.</title>
        <authorList>
            <person name="Hoetzinger M."/>
            <person name="Nilsson E."/>
            <person name="Holmfeldt K."/>
        </authorList>
    </citation>
    <scope>NUCLEOTIDE SEQUENCE [LARGE SCALE GENOMIC DNA]</scope>
</reference>
<evidence type="ECO:0000313" key="1">
    <source>
        <dbReference type="EMBL" id="QQO91801.1"/>
    </source>
</evidence>
<proteinExistence type="predicted"/>
<organism evidence="1 2">
    <name type="scientific">Flavobacterium phage vB_FspM_immuto_2-6A</name>
    <dbReference type="NCBI Taxonomy" id="2801477"/>
    <lineage>
        <taxon>Viruses</taxon>
        <taxon>Duplodnaviria</taxon>
        <taxon>Heunggongvirae</taxon>
        <taxon>Uroviricota</taxon>
        <taxon>Caudoviricetes</taxon>
        <taxon>Immutovirus</taxon>
        <taxon>Immutovirus immuto</taxon>
    </lineage>
</organism>
<keyword evidence="2" id="KW-1185">Reference proteome</keyword>
<accession>A0A7T8IWQ3</accession>